<evidence type="ECO:0000313" key="18">
    <source>
        <dbReference type="EMBL" id="CDP37899.1"/>
    </source>
</evidence>
<keyword evidence="8" id="KW-0547">Nucleotide-binding</keyword>
<dbReference type="GO" id="GO:0042592">
    <property type="term" value="P:homeostatic process"/>
    <property type="evidence" value="ECO:0007669"/>
    <property type="project" value="UniProtKB-ARBA"/>
</dbReference>
<dbReference type="CDD" id="cd03244">
    <property type="entry name" value="ABCC_MRP_domain2"/>
    <property type="match status" value="1"/>
</dbReference>
<keyword evidence="10" id="KW-1278">Translocase</keyword>
<dbReference type="CDD" id="cd18595">
    <property type="entry name" value="ABC_6TM_MRP1_2_3_6_D1_like"/>
    <property type="match status" value="1"/>
</dbReference>
<dbReference type="InterPro" id="IPR003439">
    <property type="entry name" value="ABC_transporter-like_ATP-bd"/>
</dbReference>
<dbReference type="EMBL" id="HG937694">
    <property type="protein sequence ID" value="CDP37899.1"/>
    <property type="molecule type" value="Genomic_DNA"/>
</dbReference>
<evidence type="ECO:0000256" key="13">
    <source>
        <dbReference type="ARBA" id="ARBA00053425"/>
    </source>
</evidence>
<evidence type="ECO:0000256" key="6">
    <source>
        <dbReference type="ARBA" id="ARBA00022692"/>
    </source>
</evidence>
<dbReference type="GO" id="GO:0016887">
    <property type="term" value="F:ATP hydrolysis activity"/>
    <property type="evidence" value="ECO:0007669"/>
    <property type="project" value="InterPro"/>
</dbReference>
<accession>A0A060TAR9</accession>
<dbReference type="FunFam" id="3.40.50.300:FF:000565">
    <property type="entry name" value="ABC bile acid transporter"/>
    <property type="match status" value="1"/>
</dbReference>
<comment type="function">
    <text evidence="13">Cooperates for the ATP-dependent vacuolar transport of bilirubin and glutathione conjugates.</text>
</comment>
<protein>
    <submittedName>
        <fullName evidence="18">ARAD1D22132p</fullName>
    </submittedName>
</protein>
<evidence type="ECO:0000256" key="12">
    <source>
        <dbReference type="ARBA" id="ARBA00023136"/>
    </source>
</evidence>
<dbReference type="InterPro" id="IPR011527">
    <property type="entry name" value="ABC1_TM_dom"/>
</dbReference>
<keyword evidence="9" id="KW-0067">ATP-binding</keyword>
<evidence type="ECO:0000256" key="2">
    <source>
        <dbReference type="ARBA" id="ARBA00009726"/>
    </source>
</evidence>
<feature type="transmembrane region" description="Helical" evidence="15">
    <location>
        <begin position="199"/>
        <end position="219"/>
    </location>
</feature>
<dbReference type="CDD" id="cd18603">
    <property type="entry name" value="ABC_6TM_MRP1_2_3_6_D2_like"/>
    <property type="match status" value="1"/>
</dbReference>
<feature type="transmembrane region" description="Helical" evidence="15">
    <location>
        <begin position="108"/>
        <end position="129"/>
    </location>
</feature>
<dbReference type="InterPro" id="IPR027417">
    <property type="entry name" value="P-loop_NTPase"/>
</dbReference>
<feature type="transmembrane region" description="Helical" evidence="15">
    <location>
        <begin position="168"/>
        <end position="187"/>
    </location>
</feature>
<organism evidence="18">
    <name type="scientific">Blastobotrys adeninivorans</name>
    <name type="common">Yeast</name>
    <name type="synonym">Arxula adeninivorans</name>
    <dbReference type="NCBI Taxonomy" id="409370"/>
    <lineage>
        <taxon>Eukaryota</taxon>
        <taxon>Fungi</taxon>
        <taxon>Dikarya</taxon>
        <taxon>Ascomycota</taxon>
        <taxon>Saccharomycotina</taxon>
        <taxon>Dipodascomycetes</taxon>
        <taxon>Dipodascales</taxon>
        <taxon>Trichomonascaceae</taxon>
        <taxon>Blastobotrys</taxon>
    </lineage>
</organism>
<feature type="transmembrane region" description="Helical" evidence="15">
    <location>
        <begin position="1211"/>
        <end position="1242"/>
    </location>
</feature>
<dbReference type="InterPro" id="IPR050173">
    <property type="entry name" value="ABC_transporter_C-like"/>
</dbReference>
<dbReference type="InterPro" id="IPR036640">
    <property type="entry name" value="ABC1_TM_sf"/>
</dbReference>
<dbReference type="PhylomeDB" id="A0A060TAR9"/>
<keyword evidence="3" id="KW-0813">Transport</keyword>
<feature type="transmembrane region" description="Helical" evidence="15">
    <location>
        <begin position="1021"/>
        <end position="1048"/>
    </location>
</feature>
<dbReference type="GO" id="GO:0000329">
    <property type="term" value="C:fungal-type vacuole membrane"/>
    <property type="evidence" value="ECO:0007669"/>
    <property type="project" value="UniProtKB-ARBA"/>
</dbReference>
<evidence type="ECO:0000256" key="1">
    <source>
        <dbReference type="ARBA" id="ARBA00004128"/>
    </source>
</evidence>
<evidence type="ECO:0000256" key="8">
    <source>
        <dbReference type="ARBA" id="ARBA00022741"/>
    </source>
</evidence>
<feature type="transmembrane region" description="Helical" evidence="15">
    <location>
        <begin position="437"/>
        <end position="455"/>
    </location>
</feature>
<dbReference type="CDD" id="cd03250">
    <property type="entry name" value="ABCC_MRP_domain1"/>
    <property type="match status" value="1"/>
</dbReference>
<feature type="domain" description="ABC transmembrane type-1" evidence="17">
    <location>
        <begin position="981"/>
        <end position="1264"/>
    </location>
</feature>
<dbReference type="SUPFAM" id="SSF52540">
    <property type="entry name" value="P-loop containing nucleoside triphosphate hydrolases"/>
    <property type="match status" value="2"/>
</dbReference>
<feature type="transmembrane region" description="Helical" evidence="15">
    <location>
        <begin position="546"/>
        <end position="565"/>
    </location>
</feature>
<feature type="transmembrane region" description="Helical" evidence="15">
    <location>
        <begin position="1107"/>
        <end position="1135"/>
    </location>
</feature>
<dbReference type="GO" id="GO:0140359">
    <property type="term" value="F:ABC-type transporter activity"/>
    <property type="evidence" value="ECO:0007669"/>
    <property type="project" value="InterPro"/>
</dbReference>
<feature type="transmembrane region" description="Helical" evidence="15">
    <location>
        <begin position="577"/>
        <end position="601"/>
    </location>
</feature>
<dbReference type="FunFam" id="1.20.1560.10:FF:000001">
    <property type="entry name" value="ATP-binding cassette subfamily C member 1"/>
    <property type="match status" value="1"/>
</dbReference>
<dbReference type="PROSITE" id="PS00211">
    <property type="entry name" value="ABC_TRANSPORTER_1"/>
    <property type="match status" value="2"/>
</dbReference>
<feature type="domain" description="ABC transporter" evidence="16">
    <location>
        <begin position="1301"/>
        <end position="1535"/>
    </location>
</feature>
<feature type="transmembrane region" description="Helical" evidence="15">
    <location>
        <begin position="135"/>
        <end position="156"/>
    </location>
</feature>
<gene>
    <name evidence="18" type="ORF">GNLVRS02_ARAD1D22132g</name>
</gene>
<keyword evidence="7" id="KW-0677">Repeat</keyword>
<evidence type="ECO:0000256" key="11">
    <source>
        <dbReference type="ARBA" id="ARBA00022989"/>
    </source>
</evidence>
<evidence type="ECO:0000256" key="5">
    <source>
        <dbReference type="ARBA" id="ARBA00022554"/>
    </source>
</evidence>
<dbReference type="SUPFAM" id="SSF90123">
    <property type="entry name" value="ABC transporter transmembrane region"/>
    <property type="match status" value="2"/>
</dbReference>
<dbReference type="Gene3D" id="1.20.1560.10">
    <property type="entry name" value="ABC transporter type 1, transmembrane domain"/>
    <property type="match status" value="2"/>
</dbReference>
<keyword evidence="12 15" id="KW-0472">Membrane</keyword>
<keyword evidence="5" id="KW-0926">Vacuole</keyword>
<evidence type="ECO:0000256" key="9">
    <source>
        <dbReference type="ARBA" id="ARBA00022840"/>
    </source>
</evidence>
<dbReference type="Pfam" id="PF00664">
    <property type="entry name" value="ABC_membrane"/>
    <property type="match status" value="2"/>
</dbReference>
<evidence type="ECO:0000256" key="7">
    <source>
        <dbReference type="ARBA" id="ARBA00022737"/>
    </source>
</evidence>
<dbReference type="GO" id="GO:0005524">
    <property type="term" value="F:ATP binding"/>
    <property type="evidence" value="ECO:0007669"/>
    <property type="project" value="UniProtKB-KW"/>
</dbReference>
<feature type="domain" description="ABC transporter" evidence="16">
    <location>
        <begin position="638"/>
        <end position="864"/>
    </location>
</feature>
<comment type="subcellular location">
    <subcellularLocation>
        <location evidence="1">Vacuole membrane</location>
        <topology evidence="1">Multi-pass membrane protein</topology>
    </subcellularLocation>
</comment>
<keyword evidence="6 15" id="KW-0812">Transmembrane</keyword>
<dbReference type="GO" id="GO:0042144">
    <property type="term" value="P:vacuole fusion, non-autophagic"/>
    <property type="evidence" value="ECO:0007669"/>
    <property type="project" value="UniProtKB-ARBA"/>
</dbReference>
<dbReference type="PROSITE" id="PS50929">
    <property type="entry name" value="ABC_TM1F"/>
    <property type="match status" value="2"/>
</dbReference>
<feature type="region of interest" description="Disordered" evidence="14">
    <location>
        <begin position="869"/>
        <end position="946"/>
    </location>
</feature>
<name>A0A060TAR9_BLAAD</name>
<dbReference type="Gene3D" id="3.40.50.300">
    <property type="entry name" value="P-loop containing nucleotide triphosphate hydrolases"/>
    <property type="match status" value="2"/>
</dbReference>
<dbReference type="SMART" id="SM00382">
    <property type="entry name" value="AAA"/>
    <property type="match status" value="2"/>
</dbReference>
<sequence>MSFHHGFREVADAEMMRVHMILDDASNANFTMASKHHGHSGGAGCLCQNELGWGPFDPKFALTPCFIDGVVLNIPSALLILLGTFQLIKLWRRKRIPCKQDWRLYTKLGLVAAQIVLFAAIAFTATAFHKWQSNIAFWTPVINFAALFIGLGIHYLENSRSFISNGVLLFYWLFSPLCLAVKVSELHNDNAFQHYKNHSILYTVALFNGVLILLLEWLLPKAASPYESLLRTTEKNPIEFADIFSRITFSWMTPLMRRGYETYLTEEDLPELPSSDTTSRVTDKFQHYWDIQVNTKSSPSLAIPLAQAFGGPFFVAAVFKATQDVLAFVQPQLLRLLIKFVYEYNDAPKGEVPLSKGFLIAGSMFAVSILQTASLHQYFQRAFETGMRFKASLTSAVFNKALIMSNEDRAGKSTGDIVNLMSVDTQRLQDLTQYGQILWSGPFQIVLCLGSLYTILGHSMWAGVAVMLIMIPINTWLARVQKKLQQKQMKNKDQRTKLTSEILTNVKSLKLYGWEEPFMARLNHVRNNLELKTLKTIGLYSAFGQFLWNCAPFLVSCSTFALFVLTQDKALTTDMVFPALTLFNLLSFPLSVIPNVVTALVEASVSTARLRNFLQGEELQSDAVERLPRANEIGEESINITNGTFLWERRPEYKIALGNINFTARKGELSCIVGRVGCGKSSFLQAILGELYKAQGSVTVKGRVAYASQVPWIMNGSVKDNILFGSKYEEGFYERTIDACALRDDLDILPDGDGTLVGEKGISLSGGQKARISLARAVYARADVYLLDDPLSAVDEHVGRHIIDNVLGADGLLASKCIVLATNSIPVLSHADTITMLANGKITETGTLEEARQKQTAIYSLLTDFGKRSTGRNNESEASSVTAHEELAESSSTLSSNGSGDNEVAILASDAGPTALEKKRKRRQSDHILRRASTASYTKPTVMDDEQRQKMDKFKEHSEQGQVKWNVYKEYARASNIYGVFVFLAALVISMALSVGGNVWLKHWSEVNSEAGKNPHVGKYLGIYAAFGISGSLFTAVQAVILTIYCAIWSARILHERMLKSVLRAPMSFFETTPIGRILNRFSNDIYRVDQLLPRTFSQFFANAVKVMFTMIVISFSTPAFILVMIPLGVLYLWYQRYYLRTSRELKRLDSVSRSPIYAHFQETLGGMSTVRAYSQQNRFTFMNESRVDLNLKAYFPTVSANRWLAVRLEFIGSVIILSAAGMAIALLPGGGVTAGIVGLALSYALQITQSLNWIVRMTVEVETNIVSVERILEYSGLPSEAPAVIENHRPPAVWPTSGAIGFDNYSTRYRPELPLVLKNISMSVNPQEKVGIVGRTGAGKSSLTLALFRIIEAAEGDIKIDDLRTDSIGLKDLRQRLSIIPQDSQVFEGTIRDNLDPEGHHDDTELWRALELSHLKGHVQSMSGGLDGRVNEGGSNLSVGQRQLMCLARALLTPSKVLVLDEATAAVDVETDQVLQETIRSEFKDRTILTIAHRLNTILDSDRIVVLDQGQVAEFDSPEVLLNNKDSMFYALAKRGGFIDE</sequence>
<dbReference type="PANTHER" id="PTHR24223:SF443">
    <property type="entry name" value="MULTIDRUG-RESISTANCE LIKE PROTEIN 1, ISOFORM I"/>
    <property type="match status" value="1"/>
</dbReference>
<keyword evidence="4" id="KW-0597">Phosphoprotein</keyword>
<dbReference type="InterPro" id="IPR017871">
    <property type="entry name" value="ABC_transporter-like_CS"/>
</dbReference>
<evidence type="ECO:0000256" key="10">
    <source>
        <dbReference type="ARBA" id="ARBA00022967"/>
    </source>
</evidence>
<dbReference type="Pfam" id="PF00005">
    <property type="entry name" value="ABC_tran"/>
    <property type="match status" value="2"/>
</dbReference>
<feature type="compositionally biased region" description="Polar residues" evidence="14">
    <location>
        <begin position="871"/>
        <end position="881"/>
    </location>
</feature>
<evidence type="ECO:0000256" key="14">
    <source>
        <dbReference type="SAM" id="MobiDB-lite"/>
    </source>
</evidence>
<dbReference type="InterPro" id="IPR056227">
    <property type="entry name" value="TMD0_ABC"/>
</dbReference>
<evidence type="ECO:0000259" key="17">
    <source>
        <dbReference type="PROSITE" id="PS50929"/>
    </source>
</evidence>
<evidence type="ECO:0000256" key="15">
    <source>
        <dbReference type="SAM" id="Phobius"/>
    </source>
</evidence>
<dbReference type="PROSITE" id="PS50893">
    <property type="entry name" value="ABC_TRANSPORTER_2"/>
    <property type="match status" value="2"/>
</dbReference>
<reference evidence="18" key="1">
    <citation type="submission" date="2014-02" db="EMBL/GenBank/DDBJ databases">
        <authorList>
            <person name="Genoscope - CEA"/>
        </authorList>
    </citation>
    <scope>NUCLEOTIDE SEQUENCE</scope>
    <source>
        <strain evidence="18">LS3</strain>
    </source>
</reference>
<feature type="domain" description="ABC transmembrane type-1" evidence="17">
    <location>
        <begin position="314"/>
        <end position="602"/>
    </location>
</feature>
<feature type="transmembrane region" description="Helical" evidence="15">
    <location>
        <begin position="977"/>
        <end position="1001"/>
    </location>
</feature>
<comment type="similarity">
    <text evidence="2">Belongs to the ABC transporter superfamily. ABCC family. Conjugate transporter (TC 3.A.1.208) subfamily.</text>
</comment>
<dbReference type="FunFam" id="1.20.1560.10:FF:000020">
    <property type="entry name" value="ABC metal ion transporter"/>
    <property type="match status" value="1"/>
</dbReference>
<evidence type="ECO:0000256" key="4">
    <source>
        <dbReference type="ARBA" id="ARBA00022553"/>
    </source>
</evidence>
<feature type="transmembrane region" description="Helical" evidence="15">
    <location>
        <begin position="61"/>
        <end position="88"/>
    </location>
</feature>
<dbReference type="FunFam" id="3.40.50.300:FF:000450">
    <property type="entry name" value="ABC transporter C family member 2"/>
    <property type="match status" value="1"/>
</dbReference>
<dbReference type="PANTHER" id="PTHR24223">
    <property type="entry name" value="ATP-BINDING CASSETTE SUB-FAMILY C"/>
    <property type="match status" value="1"/>
</dbReference>
<reference evidence="18" key="2">
    <citation type="submission" date="2014-06" db="EMBL/GenBank/DDBJ databases">
        <title>The complete genome of Blastobotrys (Arxula) adeninivorans LS3 - a yeast of biotechnological interest.</title>
        <authorList>
            <person name="Kunze G."/>
            <person name="Gaillardin C."/>
            <person name="Czernicka M."/>
            <person name="Durrens P."/>
            <person name="Martin T."/>
            <person name="Boer E."/>
            <person name="Gabaldon T."/>
            <person name="Cruz J."/>
            <person name="Talla E."/>
            <person name="Marck C."/>
            <person name="Goffeau A."/>
            <person name="Barbe V."/>
            <person name="Baret P."/>
            <person name="Baronian K."/>
            <person name="Beier S."/>
            <person name="Bleykasten C."/>
            <person name="Bode R."/>
            <person name="Casaregola S."/>
            <person name="Despons L."/>
            <person name="Fairhead C."/>
            <person name="Giersberg M."/>
            <person name="Gierski P."/>
            <person name="Hahnel U."/>
            <person name="Hartmann A."/>
            <person name="Jankowska D."/>
            <person name="Jubin C."/>
            <person name="Jung P."/>
            <person name="Lafontaine I."/>
            <person name="Leh-Louis V."/>
            <person name="Lemaire M."/>
            <person name="Marcet-Houben M."/>
            <person name="Mascher M."/>
            <person name="Morel G."/>
            <person name="Richard G.-F."/>
            <person name="Riechen J."/>
            <person name="Sacerdot C."/>
            <person name="Sarkar A."/>
            <person name="Savel G."/>
            <person name="Schacherer J."/>
            <person name="Sherman D."/>
            <person name="Straub M.-L."/>
            <person name="Stein N."/>
            <person name="Thierry A."/>
            <person name="Trautwein-Schult A."/>
            <person name="Westhof E."/>
            <person name="Worch S."/>
            <person name="Dujon B."/>
            <person name="Souciet J.-L."/>
            <person name="Wincker P."/>
            <person name="Scholz U."/>
            <person name="Neuveglise N."/>
        </authorList>
    </citation>
    <scope>NUCLEOTIDE SEQUENCE</scope>
    <source>
        <strain evidence="18">LS3</strain>
    </source>
</reference>
<evidence type="ECO:0000259" key="16">
    <source>
        <dbReference type="PROSITE" id="PS50893"/>
    </source>
</evidence>
<evidence type="ECO:0000256" key="3">
    <source>
        <dbReference type="ARBA" id="ARBA00022448"/>
    </source>
</evidence>
<feature type="transmembrane region" description="Helical" evidence="15">
    <location>
        <begin position="461"/>
        <end position="480"/>
    </location>
</feature>
<proteinExistence type="inferred from homology"/>
<dbReference type="InterPro" id="IPR003593">
    <property type="entry name" value="AAA+_ATPase"/>
</dbReference>
<keyword evidence="11 15" id="KW-1133">Transmembrane helix</keyword>
<dbReference type="Pfam" id="PF24357">
    <property type="entry name" value="TMD0_ABC"/>
    <property type="match status" value="1"/>
</dbReference>